<protein>
    <submittedName>
        <fullName evidence="3">Nucleoside diphosphate kinase regulator</fullName>
    </submittedName>
</protein>
<keyword evidence="3" id="KW-0418">Kinase</keyword>
<organism evidence="3 4">
    <name type="scientific">Noviherbaspirillum autotrophicum</name>
    <dbReference type="NCBI Taxonomy" id="709839"/>
    <lineage>
        <taxon>Bacteria</taxon>
        <taxon>Pseudomonadati</taxon>
        <taxon>Pseudomonadota</taxon>
        <taxon>Betaproteobacteria</taxon>
        <taxon>Burkholderiales</taxon>
        <taxon>Oxalobacteraceae</taxon>
        <taxon>Noviherbaspirillum</taxon>
    </lineage>
</organism>
<keyword evidence="3" id="KW-0808">Transferase</keyword>
<comment type="caution">
    <text evidence="3">The sequence shown here is derived from an EMBL/GenBank/DDBJ whole genome shotgun (WGS) entry which is preliminary data.</text>
</comment>
<dbReference type="OrthoDB" id="192847at2"/>
<dbReference type="Gene3D" id="1.10.286.20">
    <property type="match status" value="1"/>
</dbReference>
<dbReference type="InterPro" id="IPR029462">
    <property type="entry name" value="Rnk_N"/>
</dbReference>
<dbReference type="RefSeq" id="WP_040040914.1">
    <property type="nucleotide sequence ID" value="NZ_JWJG01000028.1"/>
</dbReference>
<dbReference type="InterPro" id="IPR001437">
    <property type="entry name" value="Tscrpt_elong_fac_GreA/B_C"/>
</dbReference>
<dbReference type="STRING" id="709839.TSA66_17830"/>
<evidence type="ECO:0000313" key="4">
    <source>
        <dbReference type="Proteomes" id="UP000031572"/>
    </source>
</evidence>
<reference evidence="3 4" key="1">
    <citation type="submission" date="2014-12" db="EMBL/GenBank/DDBJ databases">
        <title>Denitrispirillum autotrophicum gen. nov., sp. nov., Denitrifying, Facultatively Autotrophic Bacteria Isolated from Rice Paddy Soil.</title>
        <authorList>
            <person name="Ishii S."/>
            <person name="Ashida N."/>
            <person name="Ohno H."/>
            <person name="Otsuka S."/>
            <person name="Yokota A."/>
            <person name="Senoo K."/>
        </authorList>
    </citation>
    <scope>NUCLEOTIDE SEQUENCE [LARGE SCALE GENOMIC DNA]</scope>
    <source>
        <strain evidence="3 4">TSA66</strain>
    </source>
</reference>
<dbReference type="PANTHER" id="PTHR30437:SF5">
    <property type="entry name" value="REGULATOR OF NUCLEOSIDE DIPHOSPHATE KINASE"/>
    <property type="match status" value="1"/>
</dbReference>
<dbReference type="AlphaFoldDB" id="A0A0C2BQ71"/>
<dbReference type="EMBL" id="JWJG01000028">
    <property type="protein sequence ID" value="KIF82239.1"/>
    <property type="molecule type" value="Genomic_DNA"/>
</dbReference>
<dbReference type="GO" id="GO:0032784">
    <property type="term" value="P:regulation of DNA-templated transcription elongation"/>
    <property type="evidence" value="ECO:0007669"/>
    <property type="project" value="InterPro"/>
</dbReference>
<dbReference type="GO" id="GO:0070063">
    <property type="term" value="F:RNA polymerase binding"/>
    <property type="evidence" value="ECO:0007669"/>
    <property type="project" value="InterPro"/>
</dbReference>
<sequence length="137" mass="14838">MMKPHITVSEQDLEQLESLLDTLPVSAGRSRAALLEELDRAEIVDLRNIPRSVVTMNSTVRFEIDSPSEEFCLTLTYPDKTGDTPGAISVLTPIGTALLGMSVGSEIEWPRPDGKLVKVRILSVARQPGHAGSQALS</sequence>
<name>A0A0C2BQ71_9BURK</name>
<feature type="domain" description="Regulator of nucleoside diphosphate kinase N-terminal" evidence="2">
    <location>
        <begin position="4"/>
        <end position="44"/>
    </location>
</feature>
<dbReference type="GO" id="GO:0006354">
    <property type="term" value="P:DNA-templated transcription elongation"/>
    <property type="evidence" value="ECO:0007669"/>
    <property type="project" value="TreeGrafter"/>
</dbReference>
<keyword evidence="4" id="KW-1185">Reference proteome</keyword>
<gene>
    <name evidence="3" type="ORF">TSA66_17830</name>
</gene>
<dbReference type="Gene3D" id="3.10.50.30">
    <property type="entry name" value="Transcription elongation factor, GreA/GreB, C-terminal domain"/>
    <property type="match status" value="1"/>
</dbReference>
<feature type="domain" description="Transcription elongation factor GreA/GreB C-terminal" evidence="1">
    <location>
        <begin position="51"/>
        <end position="125"/>
    </location>
</feature>
<dbReference type="NCBIfam" id="NF004396">
    <property type="entry name" value="PRK05753.1"/>
    <property type="match status" value="1"/>
</dbReference>
<dbReference type="Pfam" id="PF14760">
    <property type="entry name" value="Rnk_N"/>
    <property type="match status" value="1"/>
</dbReference>
<dbReference type="SUPFAM" id="SSF54534">
    <property type="entry name" value="FKBP-like"/>
    <property type="match status" value="1"/>
</dbReference>
<dbReference type="GO" id="GO:0003677">
    <property type="term" value="F:DNA binding"/>
    <property type="evidence" value="ECO:0007669"/>
    <property type="project" value="InterPro"/>
</dbReference>
<dbReference type="GO" id="GO:0016301">
    <property type="term" value="F:kinase activity"/>
    <property type="evidence" value="ECO:0007669"/>
    <property type="project" value="UniProtKB-KW"/>
</dbReference>
<evidence type="ECO:0000313" key="3">
    <source>
        <dbReference type="EMBL" id="KIF82239.1"/>
    </source>
</evidence>
<proteinExistence type="predicted"/>
<dbReference type="Pfam" id="PF01272">
    <property type="entry name" value="GreA_GreB"/>
    <property type="match status" value="1"/>
</dbReference>
<evidence type="ECO:0000259" key="2">
    <source>
        <dbReference type="Pfam" id="PF14760"/>
    </source>
</evidence>
<evidence type="ECO:0000259" key="1">
    <source>
        <dbReference type="Pfam" id="PF01272"/>
    </source>
</evidence>
<dbReference type="InterPro" id="IPR036953">
    <property type="entry name" value="GreA/GreB_C_sf"/>
</dbReference>
<accession>A0A0C2BQ71</accession>
<dbReference type="Proteomes" id="UP000031572">
    <property type="component" value="Unassembled WGS sequence"/>
</dbReference>
<dbReference type="InterPro" id="IPR023459">
    <property type="entry name" value="Tscrpt_elong_fac_GreA/B_fam"/>
</dbReference>
<dbReference type="PANTHER" id="PTHR30437">
    <property type="entry name" value="TRANSCRIPTION ELONGATION FACTOR GREA"/>
    <property type="match status" value="1"/>
</dbReference>